<dbReference type="EMBL" id="AYRZ02000012">
    <property type="protein sequence ID" value="PHT65880.1"/>
    <property type="molecule type" value="Genomic_DNA"/>
</dbReference>
<organism evidence="2 3">
    <name type="scientific">Capsicum annuum</name>
    <name type="common">Capsicum pepper</name>
    <dbReference type="NCBI Taxonomy" id="4072"/>
    <lineage>
        <taxon>Eukaryota</taxon>
        <taxon>Viridiplantae</taxon>
        <taxon>Streptophyta</taxon>
        <taxon>Embryophyta</taxon>
        <taxon>Tracheophyta</taxon>
        <taxon>Spermatophyta</taxon>
        <taxon>Magnoliopsida</taxon>
        <taxon>eudicotyledons</taxon>
        <taxon>Gunneridae</taxon>
        <taxon>Pentapetalae</taxon>
        <taxon>asterids</taxon>
        <taxon>lamiids</taxon>
        <taxon>Solanales</taxon>
        <taxon>Solanaceae</taxon>
        <taxon>Solanoideae</taxon>
        <taxon>Capsiceae</taxon>
        <taxon>Capsicum</taxon>
    </lineage>
</organism>
<name>A0A2G2Y816_CAPAN</name>
<keyword evidence="1" id="KW-0812">Transmembrane</keyword>
<reference evidence="2 3" key="1">
    <citation type="journal article" date="2014" name="Nat. Genet.">
        <title>Genome sequence of the hot pepper provides insights into the evolution of pungency in Capsicum species.</title>
        <authorList>
            <person name="Kim S."/>
            <person name="Park M."/>
            <person name="Yeom S.I."/>
            <person name="Kim Y.M."/>
            <person name="Lee J.M."/>
            <person name="Lee H.A."/>
            <person name="Seo E."/>
            <person name="Choi J."/>
            <person name="Cheong K."/>
            <person name="Kim K.T."/>
            <person name="Jung K."/>
            <person name="Lee G.W."/>
            <person name="Oh S.K."/>
            <person name="Bae C."/>
            <person name="Kim S.B."/>
            <person name="Lee H.Y."/>
            <person name="Kim S.Y."/>
            <person name="Kim M.S."/>
            <person name="Kang B.C."/>
            <person name="Jo Y.D."/>
            <person name="Yang H.B."/>
            <person name="Jeong H.J."/>
            <person name="Kang W.H."/>
            <person name="Kwon J.K."/>
            <person name="Shin C."/>
            <person name="Lim J.Y."/>
            <person name="Park J.H."/>
            <person name="Huh J.H."/>
            <person name="Kim J.S."/>
            <person name="Kim B.D."/>
            <person name="Cohen O."/>
            <person name="Paran I."/>
            <person name="Suh M.C."/>
            <person name="Lee S.B."/>
            <person name="Kim Y.K."/>
            <person name="Shin Y."/>
            <person name="Noh S.J."/>
            <person name="Park J."/>
            <person name="Seo Y.S."/>
            <person name="Kwon S.Y."/>
            <person name="Kim H.A."/>
            <person name="Park J.M."/>
            <person name="Kim H.J."/>
            <person name="Choi S.B."/>
            <person name="Bosland P.W."/>
            <person name="Reeves G."/>
            <person name="Jo S.H."/>
            <person name="Lee B.W."/>
            <person name="Cho H.T."/>
            <person name="Choi H.S."/>
            <person name="Lee M.S."/>
            <person name="Yu Y."/>
            <person name="Do Choi Y."/>
            <person name="Park B.S."/>
            <person name="van Deynze A."/>
            <person name="Ashrafi H."/>
            <person name="Hill T."/>
            <person name="Kim W.T."/>
            <person name="Pai H.S."/>
            <person name="Ahn H.K."/>
            <person name="Yeam I."/>
            <person name="Giovannoni J.J."/>
            <person name="Rose J.K."/>
            <person name="Sorensen I."/>
            <person name="Lee S.J."/>
            <person name="Kim R.W."/>
            <person name="Choi I.Y."/>
            <person name="Choi B.S."/>
            <person name="Lim J.S."/>
            <person name="Lee Y.H."/>
            <person name="Choi D."/>
        </authorList>
    </citation>
    <scope>NUCLEOTIDE SEQUENCE [LARGE SCALE GENOMIC DNA]</scope>
    <source>
        <strain evidence="3">cv. CM334</strain>
    </source>
</reference>
<protein>
    <submittedName>
        <fullName evidence="2">Uncharacterized protein</fullName>
    </submittedName>
</protein>
<evidence type="ECO:0000313" key="2">
    <source>
        <dbReference type="EMBL" id="PHT65880.1"/>
    </source>
</evidence>
<evidence type="ECO:0000313" key="3">
    <source>
        <dbReference type="Proteomes" id="UP000222542"/>
    </source>
</evidence>
<dbReference type="STRING" id="4072.A0A2G2Y816"/>
<evidence type="ECO:0000256" key="1">
    <source>
        <dbReference type="SAM" id="Phobius"/>
    </source>
</evidence>
<sequence>MMSMTFWTWSINSRGSSSDLDPKKDGGFIWVKSRILAAAELDTGLDKITVLNLMEPSEFRTVTELTVSDSPAELGSNMCPDWKGVNTVPPVKTAKKIDVASDEEIERLSVDVDSDSLRLLPSILIDIIVDSIQKFGPSAFFHNTDLCDNFLEVSCSAGGTTFAKRKPKLSVLAIVAIFAAAVILSSVCLITIINMKARRKRRREDETFIIESTSLASTDSNATIGKLVFSKTLPSIYEELEAGTKSLLEKESLISGSTIGSVYRTSFEGGVSIAVKKHIETCAEQTNISNNLHLMFIIRV</sequence>
<keyword evidence="1" id="KW-0472">Membrane</keyword>
<proteinExistence type="predicted"/>
<accession>A0A2G2Y816</accession>
<feature type="transmembrane region" description="Helical" evidence="1">
    <location>
        <begin position="169"/>
        <end position="193"/>
    </location>
</feature>
<dbReference type="AlphaFoldDB" id="A0A2G2Y816"/>
<dbReference type="Gramene" id="PHT65880">
    <property type="protein sequence ID" value="PHT65880"/>
    <property type="gene ID" value="T459_30305"/>
</dbReference>
<reference evidence="2 3" key="2">
    <citation type="journal article" date="2017" name="Genome Biol.">
        <title>New reference genome sequences of hot pepper reveal the massive evolution of plant disease-resistance genes by retroduplication.</title>
        <authorList>
            <person name="Kim S."/>
            <person name="Park J."/>
            <person name="Yeom S.I."/>
            <person name="Kim Y.M."/>
            <person name="Seo E."/>
            <person name="Kim K.T."/>
            <person name="Kim M.S."/>
            <person name="Lee J.M."/>
            <person name="Cheong K."/>
            <person name="Shin H.S."/>
            <person name="Kim S.B."/>
            <person name="Han K."/>
            <person name="Lee J."/>
            <person name="Park M."/>
            <person name="Lee H.A."/>
            <person name="Lee H.Y."/>
            <person name="Lee Y."/>
            <person name="Oh S."/>
            <person name="Lee J.H."/>
            <person name="Choi E."/>
            <person name="Choi E."/>
            <person name="Lee S.E."/>
            <person name="Jeon J."/>
            <person name="Kim H."/>
            <person name="Choi G."/>
            <person name="Song H."/>
            <person name="Lee J."/>
            <person name="Lee S.C."/>
            <person name="Kwon J.K."/>
            <person name="Lee H.Y."/>
            <person name="Koo N."/>
            <person name="Hong Y."/>
            <person name="Kim R.W."/>
            <person name="Kang W.H."/>
            <person name="Huh J.H."/>
            <person name="Kang B.C."/>
            <person name="Yang T.J."/>
            <person name="Lee Y.H."/>
            <person name="Bennetzen J.L."/>
            <person name="Choi D."/>
        </authorList>
    </citation>
    <scope>NUCLEOTIDE SEQUENCE [LARGE SCALE GENOMIC DNA]</scope>
    <source>
        <strain evidence="3">cv. CM334</strain>
    </source>
</reference>
<dbReference type="Proteomes" id="UP000222542">
    <property type="component" value="Unassembled WGS sequence"/>
</dbReference>
<gene>
    <name evidence="2" type="ORF">T459_30305</name>
</gene>
<keyword evidence="1" id="KW-1133">Transmembrane helix</keyword>
<comment type="caution">
    <text evidence="2">The sequence shown here is derived from an EMBL/GenBank/DDBJ whole genome shotgun (WGS) entry which is preliminary data.</text>
</comment>
<keyword evidence="3" id="KW-1185">Reference proteome</keyword>